<proteinExistence type="predicted"/>
<dbReference type="OrthoDB" id="2532734at2759"/>
<dbReference type="Proteomes" id="UP000198372">
    <property type="component" value="Unassembled WGS sequence"/>
</dbReference>
<sequence length="84" mass="8848">MSGQEQEFKIQPHPAKDNIAPSFPGSDAEGTAGLGGSPNLAHLHKAQDPTQAKGPHIPSEEVAKGLEQPKSREDLQGLAKSLNE</sequence>
<protein>
    <submittedName>
        <fullName evidence="2">BQ2448_2389 protein</fullName>
    </submittedName>
</protein>
<accession>A0A238F9D7</accession>
<evidence type="ECO:0000256" key="1">
    <source>
        <dbReference type="SAM" id="MobiDB-lite"/>
    </source>
</evidence>
<dbReference type="AlphaFoldDB" id="A0A238F9D7"/>
<gene>
    <name evidence="2" type="ORF">BQ2448_2389</name>
</gene>
<feature type="region of interest" description="Disordered" evidence="1">
    <location>
        <begin position="1"/>
        <end position="84"/>
    </location>
</feature>
<evidence type="ECO:0000313" key="2">
    <source>
        <dbReference type="EMBL" id="SCV69369.1"/>
    </source>
</evidence>
<dbReference type="EMBL" id="FMSP01000004">
    <property type="protein sequence ID" value="SCV69369.1"/>
    <property type="molecule type" value="Genomic_DNA"/>
</dbReference>
<evidence type="ECO:0000313" key="3">
    <source>
        <dbReference type="Proteomes" id="UP000198372"/>
    </source>
</evidence>
<keyword evidence="3" id="KW-1185">Reference proteome</keyword>
<organism evidence="2 3">
    <name type="scientific">Microbotryum intermedium</name>
    <dbReference type="NCBI Taxonomy" id="269621"/>
    <lineage>
        <taxon>Eukaryota</taxon>
        <taxon>Fungi</taxon>
        <taxon>Dikarya</taxon>
        <taxon>Basidiomycota</taxon>
        <taxon>Pucciniomycotina</taxon>
        <taxon>Microbotryomycetes</taxon>
        <taxon>Microbotryales</taxon>
        <taxon>Microbotryaceae</taxon>
        <taxon>Microbotryum</taxon>
    </lineage>
</organism>
<name>A0A238F9D7_9BASI</name>
<feature type="compositionally biased region" description="Basic and acidic residues" evidence="1">
    <location>
        <begin position="58"/>
        <end position="75"/>
    </location>
</feature>
<reference evidence="3" key="1">
    <citation type="submission" date="2016-09" db="EMBL/GenBank/DDBJ databases">
        <authorList>
            <person name="Jeantristanb JTB J.-T."/>
            <person name="Ricardo R."/>
        </authorList>
    </citation>
    <scope>NUCLEOTIDE SEQUENCE [LARGE SCALE GENOMIC DNA]</scope>
</reference>
<feature type="compositionally biased region" description="Basic and acidic residues" evidence="1">
    <location>
        <begin position="1"/>
        <end position="16"/>
    </location>
</feature>